<evidence type="ECO:0000313" key="5">
    <source>
        <dbReference type="Proteomes" id="UP000286848"/>
    </source>
</evidence>
<feature type="region of interest" description="Disordered" evidence="1">
    <location>
        <begin position="98"/>
        <end position="128"/>
    </location>
</feature>
<evidence type="ECO:0000313" key="4">
    <source>
        <dbReference type="EMBL" id="GBG95768.1"/>
    </source>
</evidence>
<reference evidence="4 5" key="1">
    <citation type="journal article" date="2019" name="Int. J. Syst. Evol. Microbiol.">
        <title>Lactobacillus salitolerans sp. nov., a novel lactic acid bacterium isolated from spent mushroom substrates.</title>
        <authorList>
            <person name="Tohno M."/>
            <person name="Tanizawa Y."/>
            <person name="Kojima Y."/>
            <person name="Sakamoto M."/>
            <person name="Nakamura Y."/>
            <person name="Ohkuma M."/>
            <person name="Kobayashi H."/>
        </authorList>
    </citation>
    <scope>NUCLEOTIDE SEQUENCE [LARGE SCALE GENOMIC DNA]</scope>
    <source>
        <strain evidence="4 5">YK43</strain>
    </source>
</reference>
<gene>
    <name evidence="4" type="ORF">LFYK43_22270</name>
</gene>
<proteinExistence type="predicted"/>
<keyword evidence="5" id="KW-1185">Reference proteome</keyword>
<evidence type="ECO:0000259" key="3">
    <source>
        <dbReference type="Pfam" id="PF03413"/>
    </source>
</evidence>
<feature type="compositionally biased region" description="Basic and acidic residues" evidence="1">
    <location>
        <begin position="117"/>
        <end position="128"/>
    </location>
</feature>
<keyword evidence="2" id="KW-0732">Signal</keyword>
<sequence>MPTMKPTKLLLLAASTGLFLFGFAQQPEALHLEQTVVYAQKSKKLPKIAKVDVTAKQAIAAFKDKYPGSSITGLNLEKKLGKYYYEIDGVDDNKEHSLTLNANTKKRVQSESENLDADEKGGKKRDQDKISTKKLISVKKAVRAAQKKVKSGKVTEVSLDNDVATTYWEVKFKQKTQETSVQLDATTGKYLGKDVDTDD</sequence>
<organism evidence="4 5">
    <name type="scientific">Ligilactobacillus salitolerans</name>
    <dbReference type="NCBI Taxonomy" id="1808352"/>
    <lineage>
        <taxon>Bacteria</taxon>
        <taxon>Bacillati</taxon>
        <taxon>Bacillota</taxon>
        <taxon>Bacilli</taxon>
        <taxon>Lactobacillales</taxon>
        <taxon>Lactobacillaceae</taxon>
        <taxon>Ligilactobacillus</taxon>
    </lineage>
</organism>
<evidence type="ECO:0000256" key="2">
    <source>
        <dbReference type="SAM" id="SignalP"/>
    </source>
</evidence>
<dbReference type="AlphaFoldDB" id="A0A401IW79"/>
<dbReference type="Proteomes" id="UP000286848">
    <property type="component" value="Unassembled WGS sequence"/>
</dbReference>
<accession>A0A401IW79</accession>
<name>A0A401IW79_9LACO</name>
<feature type="chain" id="PRO_5039200839" description="PepSY domain-containing protein" evidence="2">
    <location>
        <begin position="25"/>
        <end position="199"/>
    </location>
</feature>
<protein>
    <recommendedName>
        <fullName evidence="3">PepSY domain-containing protein</fullName>
    </recommendedName>
</protein>
<dbReference type="EMBL" id="BFFP01000053">
    <property type="protein sequence ID" value="GBG95768.1"/>
    <property type="molecule type" value="Genomic_DNA"/>
</dbReference>
<dbReference type="Pfam" id="PF03413">
    <property type="entry name" value="PepSY"/>
    <property type="match status" value="2"/>
</dbReference>
<dbReference type="OrthoDB" id="2943484at2"/>
<feature type="domain" description="PepSY" evidence="3">
    <location>
        <begin position="53"/>
        <end position="106"/>
    </location>
</feature>
<feature type="signal peptide" evidence="2">
    <location>
        <begin position="1"/>
        <end position="24"/>
    </location>
</feature>
<comment type="caution">
    <text evidence="4">The sequence shown here is derived from an EMBL/GenBank/DDBJ whole genome shotgun (WGS) entry which is preliminary data.</text>
</comment>
<dbReference type="InterPro" id="IPR025711">
    <property type="entry name" value="PepSY"/>
</dbReference>
<dbReference type="Gene3D" id="3.10.450.40">
    <property type="match status" value="2"/>
</dbReference>
<feature type="domain" description="PepSY" evidence="3">
    <location>
        <begin position="136"/>
        <end position="192"/>
    </location>
</feature>
<evidence type="ECO:0000256" key="1">
    <source>
        <dbReference type="SAM" id="MobiDB-lite"/>
    </source>
</evidence>